<evidence type="ECO:0000313" key="4">
    <source>
        <dbReference type="Proteomes" id="UP000307602"/>
    </source>
</evidence>
<dbReference type="Proteomes" id="UP000307602">
    <property type="component" value="Unassembled WGS sequence"/>
</dbReference>
<evidence type="ECO:0000256" key="1">
    <source>
        <dbReference type="SAM" id="MobiDB-lite"/>
    </source>
</evidence>
<proteinExistence type="predicted"/>
<dbReference type="Gene3D" id="2.160.20.10">
    <property type="entry name" value="Single-stranded right-handed beta-helix, Pectin lyase-like"/>
    <property type="match status" value="1"/>
</dbReference>
<keyword evidence="2" id="KW-0732">Signal</keyword>
<keyword evidence="4" id="KW-1185">Reference proteome</keyword>
<comment type="caution">
    <text evidence="3">The sequence shown here is derived from an EMBL/GenBank/DDBJ whole genome shotgun (WGS) entry which is preliminary data.</text>
</comment>
<evidence type="ECO:0008006" key="5">
    <source>
        <dbReference type="Google" id="ProtNLM"/>
    </source>
</evidence>
<feature type="chain" id="PRO_5020636969" description="Iota-carrageenase A2" evidence="2">
    <location>
        <begin position="23"/>
        <end position="419"/>
    </location>
</feature>
<dbReference type="RefSeq" id="WP_135878005.1">
    <property type="nucleotide sequence ID" value="NZ_SRSO01000022.1"/>
</dbReference>
<name>A0A4S1DU90_9FLAO</name>
<dbReference type="OrthoDB" id="1407599at2"/>
<accession>A0A4S1DU90</accession>
<feature type="region of interest" description="Disordered" evidence="1">
    <location>
        <begin position="25"/>
        <end position="59"/>
    </location>
</feature>
<evidence type="ECO:0000313" key="3">
    <source>
        <dbReference type="EMBL" id="TGV01577.1"/>
    </source>
</evidence>
<protein>
    <recommendedName>
        <fullName evidence="5">Iota-carrageenase A2</fullName>
    </recommendedName>
</protein>
<dbReference type="SUPFAM" id="SSF51126">
    <property type="entry name" value="Pectin lyase-like"/>
    <property type="match status" value="1"/>
</dbReference>
<gene>
    <name evidence="3" type="ORF">EM932_14955</name>
</gene>
<organism evidence="3 4">
    <name type="scientific">Flavivirga rizhaonensis</name>
    <dbReference type="NCBI Taxonomy" id="2559571"/>
    <lineage>
        <taxon>Bacteria</taxon>
        <taxon>Pseudomonadati</taxon>
        <taxon>Bacteroidota</taxon>
        <taxon>Flavobacteriia</taxon>
        <taxon>Flavobacteriales</taxon>
        <taxon>Flavobacteriaceae</taxon>
        <taxon>Flavivirga</taxon>
    </lineage>
</organism>
<feature type="signal peptide" evidence="2">
    <location>
        <begin position="1"/>
        <end position="22"/>
    </location>
</feature>
<sequence>MIKHLLPILCFAILLSSCSENALEPETTNDEALIKSSDTSKYSDPNGRANLPNENISPVNGNDTGIVQAAIDRATAKNTNGRPGGRVTLKKGTYQLEGVVLKSNVHIEIEKGTRIVPQLRSRGSSNIFLLGRDGIEIKNVSIRGKGGKFTVKYPPNTNTIVNGRGVRSFILGKVSNFLLKDFNVIDRYTKFSVVACITTGTTDNDRPRNGTFENISVQNLSHGYGVVQVNAGANLVLRNLKSTGGVAARIETDLHDNIINQIGVDNISIFNVQTTDGYTPLLMNPHAIHNGRVTADNVKAMRCEFAVLIRDGFVAKDIPADGLTPGSFAQGSKVTRINAVYGDNVPSHPKNNKYRPFSLRSEFAESSGEADPGISHRGPSITAVGNFAGDEVTVLESEVTHSGYKVGEHVKITTKPVTR</sequence>
<dbReference type="PROSITE" id="PS51257">
    <property type="entry name" value="PROKAR_LIPOPROTEIN"/>
    <property type="match status" value="1"/>
</dbReference>
<dbReference type="EMBL" id="SRSO01000022">
    <property type="protein sequence ID" value="TGV01577.1"/>
    <property type="molecule type" value="Genomic_DNA"/>
</dbReference>
<dbReference type="AlphaFoldDB" id="A0A4S1DU90"/>
<dbReference type="InterPro" id="IPR011050">
    <property type="entry name" value="Pectin_lyase_fold/virulence"/>
</dbReference>
<reference evidence="3 4" key="1">
    <citation type="submission" date="2019-04" db="EMBL/GenBank/DDBJ databases">
        <authorList>
            <person name="Liu A."/>
        </authorList>
    </citation>
    <scope>NUCLEOTIDE SEQUENCE [LARGE SCALE GENOMIC DNA]</scope>
    <source>
        <strain evidence="3 4">RZ03</strain>
    </source>
</reference>
<evidence type="ECO:0000256" key="2">
    <source>
        <dbReference type="SAM" id="SignalP"/>
    </source>
</evidence>
<dbReference type="InterPro" id="IPR012334">
    <property type="entry name" value="Pectin_lyas_fold"/>
</dbReference>